<dbReference type="SUPFAM" id="SSF47090">
    <property type="entry name" value="PGBD-like"/>
    <property type="match status" value="2"/>
</dbReference>
<reference evidence="2 3" key="1">
    <citation type="submission" date="2023-06" db="EMBL/GenBank/DDBJ databases">
        <title>Aquibacillus rhizosphaerae LR5S19.</title>
        <authorList>
            <person name="Sun J.-Q."/>
        </authorList>
    </citation>
    <scope>NUCLEOTIDE SEQUENCE [LARGE SCALE GENOMIC DNA]</scope>
    <source>
        <strain evidence="2 3">LR5S19</strain>
    </source>
</reference>
<evidence type="ECO:0000259" key="1">
    <source>
        <dbReference type="Pfam" id="PF01471"/>
    </source>
</evidence>
<sequence length="150" mass="16573">MGDEGSFVREIQQNLMRAGVSLPNYGADGIFGEETERAVMRFQRSYGLAVDGLVGPNTLEQLNQVLNGGSNLNDFPLPSGIFQQGDEGPEVKQIQRALRHVNFDPKGIDGIYGPNTEDAVRRFQSMYSALANDGIYGPNTRRYLNMELDS</sequence>
<dbReference type="PANTHER" id="PTHR41533:SF1">
    <property type="entry name" value="L,D-TRANSPEPTIDASE YCBB-RELATED"/>
    <property type="match status" value="1"/>
</dbReference>
<dbReference type="InterPro" id="IPR052905">
    <property type="entry name" value="LD-transpeptidase_YkuD-like"/>
</dbReference>
<accession>A0ABT7L1D5</accession>
<dbReference type="Pfam" id="PF01471">
    <property type="entry name" value="PG_binding_1"/>
    <property type="match status" value="2"/>
</dbReference>
<dbReference type="EMBL" id="JASTZU010000018">
    <property type="protein sequence ID" value="MDL4839648.1"/>
    <property type="molecule type" value="Genomic_DNA"/>
</dbReference>
<dbReference type="RefSeq" id="WP_285930892.1">
    <property type="nucleotide sequence ID" value="NZ_JASTZU010000018.1"/>
</dbReference>
<dbReference type="PANTHER" id="PTHR41533">
    <property type="entry name" value="L,D-TRANSPEPTIDASE HI_1667-RELATED"/>
    <property type="match status" value="1"/>
</dbReference>
<keyword evidence="3" id="KW-1185">Reference proteome</keyword>
<dbReference type="Proteomes" id="UP001235343">
    <property type="component" value="Unassembled WGS sequence"/>
</dbReference>
<feature type="domain" description="Peptidoglycan binding-like" evidence="1">
    <location>
        <begin position="88"/>
        <end position="142"/>
    </location>
</feature>
<dbReference type="InterPro" id="IPR036366">
    <property type="entry name" value="PGBDSf"/>
</dbReference>
<proteinExistence type="predicted"/>
<dbReference type="InterPro" id="IPR036365">
    <property type="entry name" value="PGBD-like_sf"/>
</dbReference>
<evidence type="ECO:0000313" key="2">
    <source>
        <dbReference type="EMBL" id="MDL4839648.1"/>
    </source>
</evidence>
<organism evidence="2 3">
    <name type="scientific">Aquibacillus rhizosphaerae</name>
    <dbReference type="NCBI Taxonomy" id="3051431"/>
    <lineage>
        <taxon>Bacteria</taxon>
        <taxon>Bacillati</taxon>
        <taxon>Bacillota</taxon>
        <taxon>Bacilli</taxon>
        <taxon>Bacillales</taxon>
        <taxon>Bacillaceae</taxon>
        <taxon>Aquibacillus</taxon>
    </lineage>
</organism>
<dbReference type="InterPro" id="IPR002477">
    <property type="entry name" value="Peptidoglycan-bd-like"/>
</dbReference>
<comment type="caution">
    <text evidence="2">The sequence shown here is derived from an EMBL/GenBank/DDBJ whole genome shotgun (WGS) entry which is preliminary data.</text>
</comment>
<protein>
    <submittedName>
        <fullName evidence="2">Peptidoglycan-binding protein</fullName>
    </submittedName>
</protein>
<feature type="domain" description="Peptidoglycan binding-like" evidence="1">
    <location>
        <begin position="5"/>
        <end position="62"/>
    </location>
</feature>
<name>A0ABT7L1D5_9BACI</name>
<evidence type="ECO:0000313" key="3">
    <source>
        <dbReference type="Proteomes" id="UP001235343"/>
    </source>
</evidence>
<gene>
    <name evidence="2" type="ORF">QQS35_04145</name>
</gene>
<dbReference type="Gene3D" id="1.10.101.10">
    <property type="entry name" value="PGBD-like superfamily/PGBD"/>
    <property type="match status" value="2"/>
</dbReference>